<name>A0A9I9E770_CUCME</name>
<dbReference type="GO" id="GO:0043161">
    <property type="term" value="P:proteasome-mediated ubiquitin-dependent protein catabolic process"/>
    <property type="evidence" value="ECO:0007669"/>
    <property type="project" value="TreeGrafter"/>
</dbReference>
<dbReference type="Gene3D" id="2.130.10.10">
    <property type="entry name" value="YVTN repeat-like/Quinoprotein amine dehydrogenase"/>
    <property type="match status" value="1"/>
</dbReference>
<dbReference type="GO" id="GO:0061630">
    <property type="term" value="F:ubiquitin protein ligase activity"/>
    <property type="evidence" value="ECO:0007669"/>
    <property type="project" value="InterPro"/>
</dbReference>
<dbReference type="PANTHER" id="PTHR44080:SF1">
    <property type="entry name" value="E3 UBIQUITIN-PROTEIN LIGASE COP1"/>
    <property type="match status" value="1"/>
</dbReference>
<accession>A0A9I9E770</accession>
<dbReference type="AlphaFoldDB" id="A0A9I9E770"/>
<sequence>MVVSSVKSLSTGSSLKNFFSSEHHRRQLTSPNSIKLHSTFLPSLFKVNVALPKKNMSFLKQLLKITCYIEKKEFILSLDSENPVLSSNIKSIRSGEFKHIDSPKQHVGGDPRVYSASYEEHEKRAWSVDFSRSEPSMLVSSSDDFKVHCSLSFLIGQNLVHKTLENC</sequence>
<dbReference type="Gramene" id="MELO3C029658.2.1">
    <property type="protein sequence ID" value="MELO3C029658.2.1"/>
    <property type="gene ID" value="MELO3C029658.2"/>
</dbReference>
<protein>
    <submittedName>
        <fullName evidence="1">Uncharacterized protein</fullName>
    </submittedName>
</protein>
<evidence type="ECO:0000313" key="1">
    <source>
        <dbReference type="EnsemblPlants" id="MELO3C029658.2.1"/>
    </source>
</evidence>
<proteinExistence type="predicted"/>
<dbReference type="EnsemblPlants" id="MELO3C029658.2.1">
    <property type="protein sequence ID" value="MELO3C029658.2.1"/>
    <property type="gene ID" value="MELO3C029658.2"/>
</dbReference>
<dbReference type="PANTHER" id="PTHR44080">
    <property type="entry name" value="E3 UBIQUITIN-PROTEIN LIGASE COP1"/>
    <property type="match status" value="1"/>
</dbReference>
<dbReference type="InterPro" id="IPR042755">
    <property type="entry name" value="COP1"/>
</dbReference>
<dbReference type="InterPro" id="IPR015943">
    <property type="entry name" value="WD40/YVTN_repeat-like_dom_sf"/>
</dbReference>
<reference evidence="1" key="1">
    <citation type="submission" date="2023-03" db="UniProtKB">
        <authorList>
            <consortium name="EnsemblPlants"/>
        </authorList>
    </citation>
    <scope>IDENTIFICATION</scope>
</reference>
<organism evidence="1">
    <name type="scientific">Cucumis melo</name>
    <name type="common">Muskmelon</name>
    <dbReference type="NCBI Taxonomy" id="3656"/>
    <lineage>
        <taxon>Eukaryota</taxon>
        <taxon>Viridiplantae</taxon>
        <taxon>Streptophyta</taxon>
        <taxon>Embryophyta</taxon>
        <taxon>Tracheophyta</taxon>
        <taxon>Spermatophyta</taxon>
        <taxon>Magnoliopsida</taxon>
        <taxon>eudicotyledons</taxon>
        <taxon>Gunneridae</taxon>
        <taxon>Pentapetalae</taxon>
        <taxon>rosids</taxon>
        <taxon>fabids</taxon>
        <taxon>Cucurbitales</taxon>
        <taxon>Cucurbitaceae</taxon>
        <taxon>Benincaseae</taxon>
        <taxon>Cucumis</taxon>
    </lineage>
</organism>